<dbReference type="GO" id="GO:0030425">
    <property type="term" value="C:dendrite"/>
    <property type="evidence" value="ECO:0007669"/>
    <property type="project" value="TreeGrafter"/>
</dbReference>
<keyword evidence="2" id="KW-1003">Cell membrane</keyword>
<dbReference type="Pfam" id="PF08395">
    <property type="entry name" value="7tm_7"/>
    <property type="match status" value="1"/>
</dbReference>
<evidence type="ECO:0000256" key="5">
    <source>
        <dbReference type="ARBA" id="ARBA00023136"/>
    </source>
</evidence>
<dbReference type="GO" id="GO:0008049">
    <property type="term" value="P:male courtship behavior"/>
    <property type="evidence" value="ECO:0007669"/>
    <property type="project" value="TreeGrafter"/>
</dbReference>
<dbReference type="GO" id="GO:0005886">
    <property type="term" value="C:plasma membrane"/>
    <property type="evidence" value="ECO:0007669"/>
    <property type="project" value="UniProtKB-SubCell"/>
</dbReference>
<dbReference type="EMBL" id="OV725079">
    <property type="protein sequence ID" value="CAH1394525.1"/>
    <property type="molecule type" value="Genomic_DNA"/>
</dbReference>
<keyword evidence="6" id="KW-0675">Receptor</keyword>
<protein>
    <submittedName>
        <fullName evidence="8">Uncharacterized protein</fullName>
    </submittedName>
</protein>
<keyword evidence="3" id="KW-0812">Transmembrane</keyword>
<evidence type="ECO:0000256" key="4">
    <source>
        <dbReference type="ARBA" id="ARBA00022989"/>
    </source>
</evidence>
<dbReference type="GO" id="GO:0050909">
    <property type="term" value="P:sensory perception of taste"/>
    <property type="evidence" value="ECO:0007669"/>
    <property type="project" value="InterPro"/>
</dbReference>
<proteinExistence type="predicted"/>
<reference evidence="8" key="1">
    <citation type="submission" date="2022-01" db="EMBL/GenBank/DDBJ databases">
        <authorList>
            <person name="King R."/>
        </authorList>
    </citation>
    <scope>NUCLEOTIDE SEQUENCE</scope>
</reference>
<comment type="subcellular location">
    <subcellularLocation>
        <location evidence="1">Cell membrane</location>
        <topology evidence="1">Multi-pass membrane protein</topology>
    </subcellularLocation>
</comment>
<keyword evidence="4" id="KW-1133">Transmembrane helix</keyword>
<dbReference type="AlphaFoldDB" id="A0A9P0EDK2"/>
<keyword evidence="9" id="KW-1185">Reference proteome</keyword>
<evidence type="ECO:0000256" key="2">
    <source>
        <dbReference type="ARBA" id="ARBA00022475"/>
    </source>
</evidence>
<evidence type="ECO:0000256" key="1">
    <source>
        <dbReference type="ARBA" id="ARBA00004651"/>
    </source>
</evidence>
<evidence type="ECO:0000313" key="8">
    <source>
        <dbReference type="EMBL" id="CAH1394525.1"/>
    </source>
</evidence>
<keyword evidence="7" id="KW-0807">Transducer</keyword>
<dbReference type="GO" id="GO:0007635">
    <property type="term" value="P:chemosensory behavior"/>
    <property type="evidence" value="ECO:0007669"/>
    <property type="project" value="TreeGrafter"/>
</dbReference>
<dbReference type="GO" id="GO:0030424">
    <property type="term" value="C:axon"/>
    <property type="evidence" value="ECO:0007669"/>
    <property type="project" value="TreeGrafter"/>
</dbReference>
<dbReference type="GO" id="GO:0043025">
    <property type="term" value="C:neuronal cell body"/>
    <property type="evidence" value="ECO:0007669"/>
    <property type="project" value="TreeGrafter"/>
</dbReference>
<organism evidence="8 9">
    <name type="scientific">Nezara viridula</name>
    <name type="common">Southern green stink bug</name>
    <name type="synonym">Cimex viridulus</name>
    <dbReference type="NCBI Taxonomy" id="85310"/>
    <lineage>
        <taxon>Eukaryota</taxon>
        <taxon>Metazoa</taxon>
        <taxon>Ecdysozoa</taxon>
        <taxon>Arthropoda</taxon>
        <taxon>Hexapoda</taxon>
        <taxon>Insecta</taxon>
        <taxon>Pterygota</taxon>
        <taxon>Neoptera</taxon>
        <taxon>Paraneoptera</taxon>
        <taxon>Hemiptera</taxon>
        <taxon>Heteroptera</taxon>
        <taxon>Panheteroptera</taxon>
        <taxon>Pentatomomorpha</taxon>
        <taxon>Pentatomoidea</taxon>
        <taxon>Pentatomidae</taxon>
        <taxon>Pentatominae</taxon>
        <taxon>Nezara</taxon>
    </lineage>
</organism>
<evidence type="ECO:0000256" key="7">
    <source>
        <dbReference type="ARBA" id="ARBA00023224"/>
    </source>
</evidence>
<evidence type="ECO:0000256" key="6">
    <source>
        <dbReference type="ARBA" id="ARBA00023170"/>
    </source>
</evidence>
<sequence length="83" mass="9554">MIRDNSDRLTNNRKLRTHIAMKRQVIFTAYGFFDLDYTLVHSMLAAATTYLIILIQFNEPTAPNEFATELPVTELPFFLTSPS</sequence>
<dbReference type="GO" id="GO:0007165">
    <property type="term" value="P:signal transduction"/>
    <property type="evidence" value="ECO:0007669"/>
    <property type="project" value="UniProtKB-KW"/>
</dbReference>
<keyword evidence="5" id="KW-0472">Membrane</keyword>
<evidence type="ECO:0000256" key="3">
    <source>
        <dbReference type="ARBA" id="ARBA00022692"/>
    </source>
</evidence>
<accession>A0A9P0EDK2</accession>
<dbReference type="OrthoDB" id="6616820at2759"/>
<dbReference type="PANTHER" id="PTHR21143:SF133">
    <property type="entry name" value="GUSTATORY AND PHEROMONE RECEPTOR 32A-RELATED"/>
    <property type="match status" value="1"/>
</dbReference>
<dbReference type="PANTHER" id="PTHR21143">
    <property type="entry name" value="INVERTEBRATE GUSTATORY RECEPTOR"/>
    <property type="match status" value="1"/>
</dbReference>
<dbReference type="Proteomes" id="UP001152798">
    <property type="component" value="Chromosome 3"/>
</dbReference>
<name>A0A9P0EDK2_NEZVI</name>
<gene>
    <name evidence="8" type="ORF">NEZAVI_LOCUS5009</name>
</gene>
<dbReference type="InterPro" id="IPR013604">
    <property type="entry name" value="7TM_chemorcpt"/>
</dbReference>
<evidence type="ECO:0000313" key="9">
    <source>
        <dbReference type="Proteomes" id="UP001152798"/>
    </source>
</evidence>